<protein>
    <submittedName>
        <fullName evidence="1">Macaca fascicularis brain cDNA clone: QflA-17151, similar to human protein phosphatase 2C, magnesium-dependent, catalyticsubunit (PPM2C), nuclear gene encoding mitochondrialprotein, mRNA, RefSeq: N...</fullName>
    </submittedName>
</protein>
<dbReference type="AlphaFoldDB" id="I7GMH7"/>
<accession>I7GMH7</accession>
<organism evidence="1">
    <name type="scientific">Macaca fascicularis</name>
    <name type="common">Crab-eating macaque</name>
    <name type="synonym">Cynomolgus monkey</name>
    <dbReference type="NCBI Taxonomy" id="9541"/>
    <lineage>
        <taxon>Eukaryota</taxon>
        <taxon>Metazoa</taxon>
        <taxon>Chordata</taxon>
        <taxon>Craniata</taxon>
        <taxon>Vertebrata</taxon>
        <taxon>Euteleostomi</taxon>
        <taxon>Mammalia</taxon>
        <taxon>Eutheria</taxon>
        <taxon>Euarchontoglires</taxon>
        <taxon>Primates</taxon>
        <taxon>Haplorrhini</taxon>
        <taxon>Catarrhini</taxon>
        <taxon>Cercopithecidae</taxon>
        <taxon>Cercopithecinae</taxon>
        <taxon>Macaca</taxon>
    </lineage>
</organism>
<reference evidence="1" key="1">
    <citation type="journal article" date="2007" name="PLoS Biol.">
        <title>Rate of evolution in brain-expressed genes in humans and other primates.</title>
        <authorList>
            <person name="Wang H.-Y."/>
            <person name="Chien H.-C."/>
            <person name="Osada N."/>
            <person name="Hashimoto K."/>
            <person name="Sugano S."/>
            <person name="Gojobori T."/>
            <person name="Chou C.-K."/>
            <person name="Tsai S.-F."/>
            <person name="Wu C.-I."/>
            <person name="Shen C.-K.J."/>
        </authorList>
    </citation>
    <scope>NUCLEOTIDE SEQUENCE</scope>
</reference>
<evidence type="ECO:0000313" key="1">
    <source>
        <dbReference type="EMBL" id="BAE89273.1"/>
    </source>
</evidence>
<dbReference type="EMBL" id="AB172211">
    <property type="protein sequence ID" value="BAE89273.1"/>
    <property type="molecule type" value="mRNA"/>
</dbReference>
<proteinExistence type="evidence at transcript level"/>
<name>I7GMH7_MACFA</name>
<sequence>MLSAPCCDDRRMCVCPGPRRIGIPVRSSSLPLRFQCT</sequence>